<dbReference type="InterPro" id="IPR013830">
    <property type="entry name" value="SGNH_hydro"/>
</dbReference>
<dbReference type="EMBL" id="LHPG02000012">
    <property type="protein sequence ID" value="PRW44952.1"/>
    <property type="molecule type" value="Genomic_DNA"/>
</dbReference>
<dbReference type="Gene3D" id="2.40.10.230">
    <property type="entry name" value="Probable tRNA pseudouridine synthase domain"/>
    <property type="match status" value="1"/>
</dbReference>
<keyword evidence="2" id="KW-0690">Ribosome biogenesis</keyword>
<evidence type="ECO:0000256" key="6">
    <source>
        <dbReference type="ARBA" id="ARBA00023274"/>
    </source>
</evidence>
<dbReference type="InterPro" id="IPR036514">
    <property type="entry name" value="SGNH_hydro_sf"/>
</dbReference>
<keyword evidence="4" id="KW-0694">RNA-binding</keyword>
<evidence type="ECO:0000313" key="13">
    <source>
        <dbReference type="Proteomes" id="UP000239899"/>
    </source>
</evidence>
<keyword evidence="10" id="KW-0812">Transmembrane</keyword>
<dbReference type="Pfam" id="PF13472">
    <property type="entry name" value="Lipase_GDSL_2"/>
    <property type="match status" value="1"/>
</dbReference>
<keyword evidence="5" id="KW-0539">Nucleus</keyword>
<evidence type="ECO:0000256" key="7">
    <source>
        <dbReference type="ARBA" id="ARBA00038293"/>
    </source>
</evidence>
<organism evidence="12 13">
    <name type="scientific">Chlorella sorokiniana</name>
    <name type="common">Freshwater green alga</name>
    <dbReference type="NCBI Taxonomy" id="3076"/>
    <lineage>
        <taxon>Eukaryota</taxon>
        <taxon>Viridiplantae</taxon>
        <taxon>Chlorophyta</taxon>
        <taxon>core chlorophytes</taxon>
        <taxon>Trebouxiophyceae</taxon>
        <taxon>Chlorellales</taxon>
        <taxon>Chlorellaceae</taxon>
        <taxon>Chlorella clade</taxon>
        <taxon>Chlorella</taxon>
    </lineage>
</organism>
<feature type="transmembrane region" description="Helical" evidence="10">
    <location>
        <begin position="157"/>
        <end position="177"/>
    </location>
</feature>
<feature type="compositionally biased region" description="Gly residues" evidence="9">
    <location>
        <begin position="7"/>
        <end position="32"/>
    </location>
</feature>
<dbReference type="InterPro" id="IPR038664">
    <property type="entry name" value="Gar1/Naf1_Cbf5-bd_sf"/>
</dbReference>
<gene>
    <name evidence="12" type="ORF">C2E21_6222</name>
</gene>
<evidence type="ECO:0000256" key="4">
    <source>
        <dbReference type="ARBA" id="ARBA00022884"/>
    </source>
</evidence>
<dbReference type="Pfam" id="PF04410">
    <property type="entry name" value="Gar1"/>
    <property type="match status" value="1"/>
</dbReference>
<dbReference type="GO" id="GO:0034513">
    <property type="term" value="F:box H/ACA snoRNA binding"/>
    <property type="evidence" value="ECO:0007669"/>
    <property type="project" value="TreeGrafter"/>
</dbReference>
<dbReference type="SUPFAM" id="SSF52266">
    <property type="entry name" value="SGNH hydrolase"/>
    <property type="match status" value="1"/>
</dbReference>
<evidence type="ECO:0000256" key="8">
    <source>
        <dbReference type="ARBA" id="ARBA00059623"/>
    </source>
</evidence>
<evidence type="ECO:0000313" key="12">
    <source>
        <dbReference type="EMBL" id="PRW44952.1"/>
    </source>
</evidence>
<dbReference type="OrthoDB" id="505607at2759"/>
<name>A0A2P6TKX8_CHLSO</name>
<accession>A0A2P6TKX8</accession>
<dbReference type="Gene3D" id="3.40.50.1110">
    <property type="entry name" value="SGNH hydrolase"/>
    <property type="match status" value="1"/>
</dbReference>
<feature type="domain" description="SGNH hydrolase-type esterase" evidence="11">
    <location>
        <begin position="226"/>
        <end position="429"/>
    </location>
</feature>
<dbReference type="Proteomes" id="UP000239899">
    <property type="component" value="Unassembled WGS sequence"/>
</dbReference>
<protein>
    <submittedName>
        <fullName evidence="12">SGNH hydrolase</fullName>
    </submittedName>
</protein>
<feature type="region of interest" description="Disordered" evidence="9">
    <location>
        <begin position="1"/>
        <end position="42"/>
    </location>
</feature>
<keyword evidence="6" id="KW-0687">Ribonucleoprotein</keyword>
<evidence type="ECO:0000256" key="2">
    <source>
        <dbReference type="ARBA" id="ARBA00022517"/>
    </source>
</evidence>
<keyword evidence="12" id="KW-0378">Hydrolase</keyword>
<comment type="subcellular location">
    <subcellularLocation>
        <location evidence="1">Nucleus</location>
        <location evidence="1">Nucleolus</location>
    </subcellularLocation>
</comment>
<dbReference type="GO" id="GO:0000454">
    <property type="term" value="P:snoRNA guided rRNA pseudouridine synthesis"/>
    <property type="evidence" value="ECO:0007669"/>
    <property type="project" value="TreeGrafter"/>
</dbReference>
<keyword evidence="13" id="KW-1185">Reference proteome</keyword>
<keyword evidence="10" id="KW-0472">Membrane</keyword>
<evidence type="ECO:0000256" key="10">
    <source>
        <dbReference type="SAM" id="Phobius"/>
    </source>
</evidence>
<sequence>MRAPARGGRGGGFGGRGGGRGGFGGRGGGRGGFNRAPEGPPEQVVEAGEYMHPCEGEMVCKLTNTMIPYFNAPIFLENKTQIGKVDEILGQINCVYFTVKMSDGVVATSYSKGDKFFIDPQKLLPLERHKLALAQVCSRAAMGALEMGAVQKRASSALATCAIIACHLMIVAMWYYGFQWAQRGPPMAPEPQPTPRDDPVWQACHAQHVQDIAAADAAEEGYHLLFYGDSITEEWVGADHCYSCLDQERCAGVPDVFSRHFGKWRAGAMAIGGDQTAHLLWRLRNGETPRKNKPKVVVLLIGTNDLGAAAADAVDVREAEQRLIQAVPGVTLRVLHTLHALKDLLPDTHIVLLGVLPRGNGGMVGRYTWPSTFAQPIYMINAHFRSYAALDGRLHFVDCGDRFIAPGVGAVRADLMQDALHPNAAGMELLAECLDPLVTKLMQQRNETADAPASKTTDP</sequence>
<dbReference type="FunFam" id="2.40.10.230:FF:000001">
    <property type="entry name" value="H/ACA ribonucleoprotein complex subunit"/>
    <property type="match status" value="1"/>
</dbReference>
<dbReference type="GO" id="GO:0016787">
    <property type="term" value="F:hydrolase activity"/>
    <property type="evidence" value="ECO:0007669"/>
    <property type="project" value="UniProtKB-KW"/>
</dbReference>
<dbReference type="STRING" id="3076.A0A2P6TKX8"/>
<dbReference type="AlphaFoldDB" id="A0A2P6TKX8"/>
<evidence type="ECO:0000256" key="9">
    <source>
        <dbReference type="SAM" id="MobiDB-lite"/>
    </source>
</evidence>
<dbReference type="InterPro" id="IPR007504">
    <property type="entry name" value="H/ACA_rnp_Gar1/Naf1"/>
</dbReference>
<keyword evidence="3" id="KW-0698">rRNA processing</keyword>
<comment type="function">
    <text evidence="8">Required for ribosome biogenesis. Part of a complex which catalyzes pseudouridylation of rRNA. This involves the isomerization of uridine such that the ribose is subsequently attached to C5, instead of the normal N1. Pseudouridine ('psi') residues may serve to stabilize the conformation of rRNAs.</text>
</comment>
<evidence type="ECO:0000256" key="3">
    <source>
        <dbReference type="ARBA" id="ARBA00022552"/>
    </source>
</evidence>
<dbReference type="GO" id="GO:0031429">
    <property type="term" value="C:box H/ACA snoRNP complex"/>
    <property type="evidence" value="ECO:0007669"/>
    <property type="project" value="TreeGrafter"/>
</dbReference>
<keyword evidence="10" id="KW-1133">Transmembrane helix</keyword>
<comment type="similarity">
    <text evidence="7">Belongs to the GAR1 family.</text>
</comment>
<dbReference type="SUPFAM" id="SSF50447">
    <property type="entry name" value="Translation proteins"/>
    <property type="match status" value="1"/>
</dbReference>
<proteinExistence type="inferred from homology"/>
<reference evidence="12 13" key="1">
    <citation type="journal article" date="2018" name="Plant J.">
        <title>Genome sequences of Chlorella sorokiniana UTEX 1602 and Micractinium conductrix SAG 241.80: implications to maltose excretion by a green alga.</title>
        <authorList>
            <person name="Arriola M.B."/>
            <person name="Velmurugan N."/>
            <person name="Zhang Y."/>
            <person name="Plunkett M.H."/>
            <person name="Hondzo H."/>
            <person name="Barney B.M."/>
        </authorList>
    </citation>
    <scope>NUCLEOTIDE SEQUENCE [LARGE SCALE GENOMIC DNA]</scope>
    <source>
        <strain evidence="13">UTEX 1602</strain>
    </source>
</reference>
<evidence type="ECO:0000259" key="11">
    <source>
        <dbReference type="Pfam" id="PF13472"/>
    </source>
</evidence>
<comment type="caution">
    <text evidence="12">The sequence shown here is derived from an EMBL/GenBank/DDBJ whole genome shotgun (WGS) entry which is preliminary data.</text>
</comment>
<evidence type="ECO:0000256" key="1">
    <source>
        <dbReference type="ARBA" id="ARBA00004604"/>
    </source>
</evidence>
<dbReference type="InterPro" id="IPR009000">
    <property type="entry name" value="Transl_B-barrel_sf"/>
</dbReference>
<dbReference type="PANTHER" id="PTHR23237">
    <property type="entry name" value="NUCLEOLAR PROTEIN FAMILY A MEMBER 1 SNORNP PROTEIN GAR1"/>
    <property type="match status" value="1"/>
</dbReference>
<dbReference type="PANTHER" id="PTHR23237:SF6">
    <property type="entry name" value="H_ACA RIBONUCLEOPROTEIN COMPLEX SUBUNIT 1"/>
    <property type="match status" value="1"/>
</dbReference>
<evidence type="ECO:0000256" key="5">
    <source>
        <dbReference type="ARBA" id="ARBA00023242"/>
    </source>
</evidence>